<gene>
    <name evidence="4" type="primary">rsd</name>
    <name evidence="6" type="ORF">ACH50_04250</name>
</gene>
<dbReference type="InterPro" id="IPR038309">
    <property type="entry name" value="Rsd/AlgQ_sf"/>
</dbReference>
<dbReference type="Pfam" id="PF04353">
    <property type="entry name" value="Rsd_AlgQ"/>
    <property type="match status" value="1"/>
</dbReference>
<dbReference type="GO" id="GO:0005737">
    <property type="term" value="C:cytoplasm"/>
    <property type="evidence" value="ECO:0007669"/>
    <property type="project" value="UniProtKB-SubCell"/>
</dbReference>
<keyword evidence="3 4" id="KW-0804">Transcription</keyword>
<keyword evidence="1 4" id="KW-0963">Cytoplasm</keyword>
<dbReference type="RefSeq" id="WP_024558455.1">
    <property type="nucleotide sequence ID" value="NZ_LFEJ01000005.1"/>
</dbReference>
<comment type="subunit">
    <text evidence="4">Interacts with RpoD.</text>
</comment>
<dbReference type="EMBL" id="LFEJ01000005">
    <property type="protein sequence ID" value="KMV35882.1"/>
    <property type="molecule type" value="Genomic_DNA"/>
</dbReference>
<accession>A0A0J8VSE5</accession>
<sequence>MLNQLKSLTERVGGSNELVDSWLNARNNLLVAYYNVVGIKPGKESLTALDEKALDDFCHSLVDYLSAGHFSIYERIISEMEGTSPLLAATQIYPQLEANTQEIMAYYDSNLENAIDHDNCIEFQQALSGIGEALATRFTYEDQLIMLAFDNNLGSSANDEAALARPA</sequence>
<dbReference type="OrthoDB" id="5567237at2"/>
<dbReference type="GO" id="GO:0006355">
    <property type="term" value="P:regulation of DNA-templated transcription"/>
    <property type="evidence" value="ECO:0007669"/>
    <property type="project" value="InterPro"/>
</dbReference>
<keyword evidence="7" id="KW-1185">Reference proteome</keyword>
<dbReference type="PATRIC" id="fig|1656095.3.peg.2087"/>
<reference evidence="6 7" key="1">
    <citation type="submission" date="2015-06" db="EMBL/GenBank/DDBJ databases">
        <title>Genome sequencing of Cronobacter sp. strain DJ34 isolated from petroleum contaminated sludge of Duliajan Oil Fields, Assam, India.</title>
        <authorList>
            <person name="Pal S."/>
            <person name="Banerjee T.D."/>
            <person name="Roy A."/>
            <person name="Sar P."/>
            <person name="Kazy S.K."/>
        </authorList>
    </citation>
    <scope>NUCLEOTIDE SEQUENCE [LARGE SCALE GENOMIC DNA]</scope>
    <source>
        <strain evidence="6 7">DJ34</strain>
    </source>
</reference>
<evidence type="ECO:0000256" key="4">
    <source>
        <dbReference type="HAMAP-Rule" id="MF_01181"/>
    </source>
</evidence>
<comment type="subcellular location">
    <subcellularLocation>
        <location evidence="4">Cytoplasm</location>
    </subcellularLocation>
</comment>
<comment type="function">
    <text evidence="4">Binds RpoD and negatively regulates RpoD-mediated transcription activation by preventing the interaction between the primary sigma factor RpoD with the catalytic core of the RNA polymerase and with promoter DNA. May be involved in replacement of the RNA polymerase sigma subunit from RpoD to RpoS during the transition from exponential growth to the stationary phase.</text>
</comment>
<protein>
    <recommendedName>
        <fullName evidence="4">Regulator of sigma D</fullName>
    </recommendedName>
</protein>
<comment type="caution">
    <text evidence="6">The sequence shown here is derived from an EMBL/GenBank/DDBJ whole genome shotgun (WGS) entry which is preliminary data.</text>
</comment>
<evidence type="ECO:0000256" key="3">
    <source>
        <dbReference type="ARBA" id="ARBA00023163"/>
    </source>
</evidence>
<dbReference type="AlphaFoldDB" id="A0A0J8VSE5"/>
<evidence type="ECO:0000256" key="1">
    <source>
        <dbReference type="ARBA" id="ARBA00022490"/>
    </source>
</evidence>
<dbReference type="Proteomes" id="UP000037315">
    <property type="component" value="Unassembled WGS sequence"/>
</dbReference>
<evidence type="ECO:0000256" key="5">
    <source>
        <dbReference type="RuleBase" id="RU004409"/>
    </source>
</evidence>
<evidence type="ECO:0000313" key="7">
    <source>
        <dbReference type="Proteomes" id="UP000037315"/>
    </source>
</evidence>
<evidence type="ECO:0000313" key="6">
    <source>
        <dbReference type="EMBL" id="KMV35882.1"/>
    </source>
</evidence>
<dbReference type="InterPro" id="IPR007448">
    <property type="entry name" value="Sigma70_reg_Rsd_AlgQ"/>
</dbReference>
<dbReference type="NCBIfam" id="NF008723">
    <property type="entry name" value="PRK11718.1"/>
    <property type="match status" value="1"/>
</dbReference>
<dbReference type="HAMAP" id="MF_01181">
    <property type="entry name" value="Rsd"/>
    <property type="match status" value="1"/>
</dbReference>
<dbReference type="InterPro" id="IPR023785">
    <property type="entry name" value="Sigma70_reg_Rsd"/>
</dbReference>
<dbReference type="STRING" id="1121863.GCA_000621185_04246"/>
<evidence type="ECO:0000256" key="2">
    <source>
        <dbReference type="ARBA" id="ARBA00023015"/>
    </source>
</evidence>
<keyword evidence="2 4" id="KW-0805">Transcription regulation</keyword>
<proteinExistence type="inferred from homology"/>
<name>A0A0J8VSE5_9ENTR</name>
<dbReference type="PIRSF" id="PIRSF016548">
    <property type="entry name" value="Rsd_AlgQ"/>
    <property type="match status" value="1"/>
</dbReference>
<dbReference type="Gene3D" id="1.20.120.1370">
    <property type="entry name" value="Regulator of RNA polymerase sigma(70) subunit, domain 4"/>
    <property type="match status" value="1"/>
</dbReference>
<comment type="similarity">
    <text evidence="4 5">Belongs to the Rsd/AlgQ family.</text>
</comment>
<organism evidence="6 7">
    <name type="scientific">Franconibacter pulveris</name>
    <dbReference type="NCBI Taxonomy" id="435910"/>
    <lineage>
        <taxon>Bacteria</taxon>
        <taxon>Pseudomonadati</taxon>
        <taxon>Pseudomonadota</taxon>
        <taxon>Gammaproteobacteria</taxon>
        <taxon>Enterobacterales</taxon>
        <taxon>Enterobacteriaceae</taxon>
        <taxon>Franconibacter</taxon>
    </lineage>
</organism>